<dbReference type="RefSeq" id="WP_086582845.1">
    <property type="nucleotide sequence ID" value="NZ_MUIZ01000004.1"/>
</dbReference>
<comment type="caution">
    <text evidence="2">The sequence shown here is derived from an EMBL/GenBank/DDBJ whole genome shotgun (WGS) entry which is preliminary data.</text>
</comment>
<sequence>MSVQDLCAVVGAVTGVLSFIWTIFQQNEIKRIKNQSYLKNSGFVEKNSKAGGDIAGRDIKK</sequence>
<keyword evidence="1" id="KW-1133">Transmembrane helix</keyword>
<accession>A0A252CC89</accession>
<evidence type="ECO:0000256" key="1">
    <source>
        <dbReference type="SAM" id="Phobius"/>
    </source>
</evidence>
<evidence type="ECO:0000313" key="3">
    <source>
        <dbReference type="Proteomes" id="UP000194606"/>
    </source>
</evidence>
<keyword evidence="1" id="KW-0472">Membrane</keyword>
<evidence type="ECO:0000313" key="2">
    <source>
        <dbReference type="EMBL" id="OUK04186.1"/>
    </source>
</evidence>
<dbReference type="AlphaFoldDB" id="A0A252CC89"/>
<dbReference type="Proteomes" id="UP000194606">
    <property type="component" value="Unassembled WGS sequence"/>
</dbReference>
<feature type="transmembrane region" description="Helical" evidence="1">
    <location>
        <begin position="6"/>
        <end position="24"/>
    </location>
</feature>
<proteinExistence type="predicted"/>
<organism evidence="2 3">
    <name type="scientific">Lactococcus petauri</name>
    <dbReference type="NCBI Taxonomy" id="1940789"/>
    <lineage>
        <taxon>Bacteria</taxon>
        <taxon>Bacillati</taxon>
        <taxon>Bacillota</taxon>
        <taxon>Bacilli</taxon>
        <taxon>Lactobacillales</taxon>
        <taxon>Streptococcaceae</taxon>
        <taxon>Lactococcus</taxon>
    </lineage>
</organism>
<reference evidence="2 3" key="1">
    <citation type="submission" date="2017-02" db="EMBL/GenBank/DDBJ databases">
        <authorList>
            <person name="Peterson S.W."/>
        </authorList>
    </citation>
    <scope>NUCLEOTIDE SEQUENCE [LARGE SCALE GENOMIC DNA]</scope>
    <source>
        <strain evidence="2">159469</strain>
    </source>
</reference>
<name>A0A252CC89_9LACT</name>
<gene>
    <name evidence="2" type="ORF">BZZ03_06835</name>
</gene>
<dbReference type="EMBL" id="MUIZ01000004">
    <property type="protein sequence ID" value="OUK04186.1"/>
    <property type="molecule type" value="Genomic_DNA"/>
</dbReference>
<keyword evidence="1" id="KW-0812">Transmembrane</keyword>
<protein>
    <submittedName>
        <fullName evidence="2">Uncharacterized protein</fullName>
    </submittedName>
</protein>